<organism evidence="1 2">
    <name type="scientific">Metallibacterium scheffleri</name>
    <dbReference type="NCBI Taxonomy" id="993689"/>
    <lineage>
        <taxon>Bacteria</taxon>
        <taxon>Pseudomonadati</taxon>
        <taxon>Pseudomonadota</taxon>
        <taxon>Gammaproteobacteria</taxon>
        <taxon>Lysobacterales</taxon>
        <taxon>Rhodanobacteraceae</taxon>
        <taxon>Metallibacterium</taxon>
    </lineage>
</organism>
<dbReference type="RefSeq" id="WP_081130186.1">
    <property type="nucleotide sequence ID" value="NZ_MWQO01000069.1"/>
</dbReference>
<reference evidence="1 2" key="1">
    <citation type="submission" date="2017-02" db="EMBL/GenBank/DDBJ databases">
        <title>Whole genome sequencing of Metallibacterium scheffleri DSM 24874 (T).</title>
        <authorList>
            <person name="Kumar S."/>
            <person name="Patil P."/>
            <person name="Patil P.B."/>
        </authorList>
    </citation>
    <scope>NUCLEOTIDE SEQUENCE [LARGE SCALE GENOMIC DNA]</scope>
    <source>
        <strain evidence="1 2">DSM 24874</strain>
    </source>
</reference>
<dbReference type="STRING" id="993689.GCA_002077135_00133"/>
<dbReference type="Proteomes" id="UP000307749">
    <property type="component" value="Unassembled WGS sequence"/>
</dbReference>
<protein>
    <submittedName>
        <fullName evidence="1">Uncharacterized protein</fullName>
    </submittedName>
</protein>
<proteinExistence type="predicted"/>
<comment type="caution">
    <text evidence="1">The sequence shown here is derived from an EMBL/GenBank/DDBJ whole genome shotgun (WGS) entry which is preliminary data.</text>
</comment>
<evidence type="ECO:0000313" key="2">
    <source>
        <dbReference type="Proteomes" id="UP000307749"/>
    </source>
</evidence>
<sequence>MKLVNTAAVPQYDGLKYGGDESDAHHLAHLMRLGILPEGYIYLREGRGVRDLLRQRFIFVRQSVSAMQRVQGAWARYTGQCLSANAFRQLTDHAIRQAFPDPCVRMAVCAQ</sequence>
<dbReference type="AlphaFoldDB" id="A0A4S3KES3"/>
<evidence type="ECO:0000313" key="1">
    <source>
        <dbReference type="EMBL" id="THD07006.1"/>
    </source>
</evidence>
<name>A0A4S3KES3_9GAMM</name>
<accession>A0A4S3KES3</accession>
<gene>
    <name evidence="1" type="ORF">B1806_15595</name>
</gene>
<keyword evidence="2" id="KW-1185">Reference proteome</keyword>
<dbReference type="EMBL" id="MWQO01000069">
    <property type="protein sequence ID" value="THD07006.1"/>
    <property type="molecule type" value="Genomic_DNA"/>
</dbReference>